<proteinExistence type="predicted"/>
<dbReference type="PROSITE" id="PS51154">
    <property type="entry name" value="MACRO"/>
    <property type="match status" value="1"/>
</dbReference>
<feature type="domain" description="Macro" evidence="1">
    <location>
        <begin position="27"/>
        <end position="217"/>
    </location>
</feature>
<dbReference type="EMBL" id="CAXAMM010000248">
    <property type="protein sequence ID" value="CAK8986664.1"/>
    <property type="molecule type" value="Genomic_DNA"/>
</dbReference>
<protein>
    <submittedName>
        <fullName evidence="2">Macro domain-containing protein in non 5'region (ORF1)</fullName>
    </submittedName>
</protein>
<dbReference type="PANTHER" id="PTHR11106:SF27">
    <property type="entry name" value="MACRO DOMAIN-CONTAINING PROTEIN"/>
    <property type="match status" value="1"/>
</dbReference>
<organism evidence="2 3">
    <name type="scientific">Durusdinium trenchii</name>
    <dbReference type="NCBI Taxonomy" id="1381693"/>
    <lineage>
        <taxon>Eukaryota</taxon>
        <taxon>Sar</taxon>
        <taxon>Alveolata</taxon>
        <taxon>Dinophyceae</taxon>
        <taxon>Suessiales</taxon>
        <taxon>Symbiodiniaceae</taxon>
        <taxon>Durusdinium</taxon>
    </lineage>
</organism>
<dbReference type="Gene3D" id="3.40.220.10">
    <property type="entry name" value="Leucine Aminopeptidase, subunit E, domain 1"/>
    <property type="match status" value="1"/>
</dbReference>
<sequence>MLPSPKAEKRSLPKEEHGVTVQETYTVTIPVKTASTSARVCISKGSVVDFDGDAIVNAANRGGLGGGGVDGAVNSRGGPELQEARRQLPVLNEYGDRIPTGEAKITVGGALPAKWVIHAVGPIYWEAEGDDFSKSDMLLAKAYASSLQVAQQKDLKSLGFALLSAGIFRGERPLANIMEIACQAVKDNVYEGLEDVHLIAFTEAEEEELFHVVSRNRGLHWEACCKTRLHLSRRHTGSRKQLLRLALSFWVN</sequence>
<dbReference type="InterPro" id="IPR002589">
    <property type="entry name" value="Macro_dom"/>
</dbReference>
<evidence type="ECO:0000259" key="1">
    <source>
        <dbReference type="PROSITE" id="PS51154"/>
    </source>
</evidence>
<keyword evidence="3" id="KW-1185">Reference proteome</keyword>
<dbReference type="SUPFAM" id="SSF52949">
    <property type="entry name" value="Macro domain-like"/>
    <property type="match status" value="1"/>
</dbReference>
<reference evidence="2 3" key="1">
    <citation type="submission" date="2024-02" db="EMBL/GenBank/DDBJ databases">
        <authorList>
            <person name="Chen Y."/>
            <person name="Shah S."/>
            <person name="Dougan E. K."/>
            <person name="Thang M."/>
            <person name="Chan C."/>
        </authorList>
    </citation>
    <scope>NUCLEOTIDE SEQUENCE [LARGE SCALE GENOMIC DNA]</scope>
</reference>
<dbReference type="SMART" id="SM00506">
    <property type="entry name" value="A1pp"/>
    <property type="match status" value="1"/>
</dbReference>
<name>A0ABP0HBJ6_9DINO</name>
<accession>A0ABP0HBJ6</accession>
<dbReference type="Proteomes" id="UP001642464">
    <property type="component" value="Unassembled WGS sequence"/>
</dbReference>
<evidence type="ECO:0000313" key="3">
    <source>
        <dbReference type="Proteomes" id="UP001642464"/>
    </source>
</evidence>
<dbReference type="PANTHER" id="PTHR11106">
    <property type="entry name" value="GANGLIOSIDE INDUCED DIFFERENTIATION ASSOCIATED PROTEIN 2-RELATED"/>
    <property type="match status" value="1"/>
</dbReference>
<dbReference type="InterPro" id="IPR043472">
    <property type="entry name" value="Macro_dom-like"/>
</dbReference>
<dbReference type="Pfam" id="PF01661">
    <property type="entry name" value="Macro"/>
    <property type="match status" value="1"/>
</dbReference>
<gene>
    <name evidence="2" type="ORF">SCF082_LOCUS651</name>
</gene>
<evidence type="ECO:0000313" key="2">
    <source>
        <dbReference type="EMBL" id="CAK8986664.1"/>
    </source>
</evidence>
<comment type="caution">
    <text evidence="2">The sequence shown here is derived from an EMBL/GenBank/DDBJ whole genome shotgun (WGS) entry which is preliminary data.</text>
</comment>